<dbReference type="Gene3D" id="3.30.2310.20">
    <property type="entry name" value="RelE-like"/>
    <property type="match status" value="1"/>
</dbReference>
<dbReference type="HOGENOM" id="CLU_169492_2_0_0"/>
<evidence type="ECO:0000256" key="1">
    <source>
        <dbReference type="ARBA" id="ARBA00008172"/>
    </source>
</evidence>
<proteinExistence type="inferred from homology"/>
<evidence type="ECO:0000256" key="3">
    <source>
        <dbReference type="ARBA" id="ARBA00022722"/>
    </source>
</evidence>
<keyword evidence="4" id="KW-0255">Endonuclease</keyword>
<comment type="similarity">
    <text evidence="1">Belongs to the YoeB family.</text>
</comment>
<dbReference type="PANTHER" id="PTHR38039">
    <property type="entry name" value="TOXIN YOEB"/>
    <property type="match status" value="1"/>
</dbReference>
<dbReference type="AlphaFoldDB" id="A0A140PU97"/>
<sequence>MDNYKWNPDAWREYLNLVAQNKINIVEKIINLIEDILKNGALKGIGKPERLKHTKNKILYSRRIDQYNRLIYGIEAETNKPYFISCIGHYKNLKEILKRVEDIELK</sequence>
<accession>A0A140PU97</accession>
<dbReference type="EMBL" id="CP007062">
    <property type="protein sequence ID" value="EEO43080.1"/>
    <property type="molecule type" value="Genomic_DNA"/>
</dbReference>
<dbReference type="InterPro" id="IPR035093">
    <property type="entry name" value="RelE/ParE_toxin_dom_sf"/>
</dbReference>
<dbReference type="InterPro" id="IPR009614">
    <property type="entry name" value="YoeB_toxin"/>
</dbReference>
<keyword evidence="2" id="KW-1277">Toxin-antitoxin system</keyword>
<dbReference type="GO" id="GO:0006401">
    <property type="term" value="P:RNA catabolic process"/>
    <property type="evidence" value="ECO:0007669"/>
    <property type="project" value="InterPro"/>
</dbReference>
<organism evidence="7">
    <name type="scientific">Fusobacterium animalis 7_1</name>
    <dbReference type="NCBI Taxonomy" id="457405"/>
    <lineage>
        <taxon>Bacteria</taxon>
        <taxon>Fusobacteriati</taxon>
        <taxon>Fusobacteriota</taxon>
        <taxon>Fusobacteriia</taxon>
        <taxon>Fusobacteriales</taxon>
        <taxon>Fusobacteriaceae</taxon>
        <taxon>Fusobacterium</taxon>
    </lineage>
</organism>
<dbReference type="SUPFAM" id="SSF143011">
    <property type="entry name" value="RelE-like"/>
    <property type="match status" value="1"/>
</dbReference>
<evidence type="ECO:0000313" key="7">
    <source>
        <dbReference type="EMBL" id="EEO43080.1"/>
    </source>
</evidence>
<dbReference type="PANTHER" id="PTHR38039:SF1">
    <property type="entry name" value="TOXIN YOEB"/>
    <property type="match status" value="1"/>
</dbReference>
<dbReference type="Proteomes" id="UP000002799">
    <property type="component" value="Chromosome"/>
</dbReference>
<gene>
    <name evidence="7" type="ORF">FSDG_01639</name>
</gene>
<evidence type="ECO:0000313" key="8">
    <source>
        <dbReference type="Proteomes" id="UP000002799"/>
    </source>
</evidence>
<reference evidence="7 8" key="1">
    <citation type="submission" date="2013-11" db="EMBL/GenBank/DDBJ databases">
        <title>The Genome Sequence of Fusobacterium sp. 7_1.</title>
        <authorList>
            <consortium name="The Broad Institute Genome Sequencing Platform"/>
            <person name="Earl A."/>
            <person name="Ward D."/>
            <person name="Feldgarden M."/>
            <person name="Gevers D."/>
            <person name="Strauss J."/>
            <person name="Ambrose C.E."/>
            <person name="Allen-Vercoe E."/>
            <person name="Walker B."/>
            <person name="Young S.K."/>
            <person name="Zeng Q."/>
            <person name="Gargeya S."/>
            <person name="Fitzgerald M."/>
            <person name="Haas B."/>
            <person name="Abouelleil A."/>
            <person name="Alvarado L."/>
            <person name="Arachchi H.M."/>
            <person name="Berlin A.M."/>
            <person name="Chapman S.B."/>
            <person name="Goldberg J."/>
            <person name="Griggs A."/>
            <person name="Gujja S."/>
            <person name="Hansen M."/>
            <person name="Howarth C."/>
            <person name="Imamovic A."/>
            <person name="Larimer J."/>
            <person name="McCowen C."/>
            <person name="Montmayeur A."/>
            <person name="Murphy C."/>
            <person name="Neiman D."/>
            <person name="Pearson M."/>
            <person name="Priest M."/>
            <person name="Roberts A."/>
            <person name="Saif S."/>
            <person name="Shea T."/>
            <person name="Sisk P."/>
            <person name="Sykes S."/>
            <person name="Wortman J."/>
            <person name="Nusbaum C."/>
            <person name="Birren B."/>
        </authorList>
    </citation>
    <scope>NUCLEOTIDE SEQUENCE [LARGE SCALE GENOMIC DNA]</scope>
    <source>
        <strain evidence="7 8">7_1</strain>
    </source>
</reference>
<keyword evidence="5" id="KW-0378">Hydrolase</keyword>
<protein>
    <recommendedName>
        <fullName evidence="6">Putative mRNA interferase YoeB</fullName>
    </recommendedName>
</protein>
<dbReference type="GO" id="GO:0004519">
    <property type="term" value="F:endonuclease activity"/>
    <property type="evidence" value="ECO:0007669"/>
    <property type="project" value="UniProtKB-KW"/>
</dbReference>
<dbReference type="eggNOG" id="COG4115">
    <property type="taxonomic scope" value="Bacteria"/>
</dbReference>
<dbReference type="Pfam" id="PF06769">
    <property type="entry name" value="YoeB_toxin"/>
    <property type="match status" value="1"/>
</dbReference>
<keyword evidence="3" id="KW-0540">Nuclease</keyword>
<dbReference type="GO" id="GO:0016787">
    <property type="term" value="F:hydrolase activity"/>
    <property type="evidence" value="ECO:0007669"/>
    <property type="project" value="UniProtKB-KW"/>
</dbReference>
<dbReference type="KEGG" id="fne:FSDG_01639"/>
<evidence type="ECO:0000256" key="2">
    <source>
        <dbReference type="ARBA" id="ARBA00022649"/>
    </source>
</evidence>
<evidence type="ECO:0000256" key="6">
    <source>
        <dbReference type="ARBA" id="ARBA00030388"/>
    </source>
</evidence>
<name>A0A140PU97_9FUSO</name>
<dbReference type="RefSeq" id="WP_008701959.1">
    <property type="nucleotide sequence ID" value="NZ_AKBT01000001.1"/>
</dbReference>
<evidence type="ECO:0000256" key="4">
    <source>
        <dbReference type="ARBA" id="ARBA00022759"/>
    </source>
</evidence>
<evidence type="ECO:0000256" key="5">
    <source>
        <dbReference type="ARBA" id="ARBA00022801"/>
    </source>
</evidence>